<evidence type="ECO:0000256" key="1">
    <source>
        <dbReference type="SAM" id="MobiDB-lite"/>
    </source>
</evidence>
<dbReference type="Pfam" id="PF16640">
    <property type="entry name" value="Big_3_5"/>
    <property type="match status" value="1"/>
</dbReference>
<dbReference type="Gene3D" id="2.60.40.10">
    <property type="entry name" value="Immunoglobulins"/>
    <property type="match status" value="1"/>
</dbReference>
<dbReference type="AlphaFoldDB" id="A0A1B2DF30"/>
<dbReference type="PROSITE" id="PS51272">
    <property type="entry name" value="SLH"/>
    <property type="match status" value="3"/>
</dbReference>
<reference evidence="3" key="1">
    <citation type="submission" date="2016-08" db="EMBL/GenBank/DDBJ databases">
        <title>Complete Genome Seqeunce of Paenibacillus sp. BIHB 4019 from tea rhizoplane.</title>
        <authorList>
            <person name="Thakur R."/>
            <person name="Swarnkar M.K."/>
            <person name="Gulati A."/>
        </authorList>
    </citation>
    <scope>NUCLEOTIDE SEQUENCE [LARGE SCALE GENOMIC DNA]</scope>
    <source>
        <strain evidence="3">BIHB4019</strain>
    </source>
</reference>
<feature type="region of interest" description="Disordered" evidence="1">
    <location>
        <begin position="32"/>
        <end position="53"/>
    </location>
</feature>
<dbReference type="SUPFAM" id="SSF49373">
    <property type="entry name" value="Invasin/intimin cell-adhesion fragments"/>
    <property type="match status" value="1"/>
</dbReference>
<evidence type="ECO:0000313" key="3">
    <source>
        <dbReference type="EMBL" id="ANY66310.1"/>
    </source>
</evidence>
<evidence type="ECO:0000259" key="2">
    <source>
        <dbReference type="PROSITE" id="PS51272"/>
    </source>
</evidence>
<proteinExistence type="predicted"/>
<dbReference type="InterPro" id="IPR013783">
    <property type="entry name" value="Ig-like_fold"/>
</dbReference>
<dbReference type="PANTHER" id="PTHR43308:SF5">
    <property type="entry name" value="S-LAYER PROTEIN _ PEPTIDOGLYCAN ENDO-BETA-N-ACETYLGLUCOSAMINIDASE"/>
    <property type="match status" value="1"/>
</dbReference>
<dbReference type="Gene3D" id="3.30.160.710">
    <property type="match status" value="4"/>
</dbReference>
<dbReference type="InterPro" id="IPR051465">
    <property type="entry name" value="Cell_Envelope_Struct_Comp"/>
</dbReference>
<feature type="domain" description="SLH" evidence="2">
    <location>
        <begin position="1101"/>
        <end position="1160"/>
    </location>
</feature>
<dbReference type="PANTHER" id="PTHR43308">
    <property type="entry name" value="OUTER MEMBRANE PROTEIN ALPHA-RELATED"/>
    <property type="match status" value="1"/>
</dbReference>
<dbReference type="InterPro" id="IPR032109">
    <property type="entry name" value="Big_3_5"/>
</dbReference>
<feature type="domain" description="SLH" evidence="2">
    <location>
        <begin position="976"/>
        <end position="1034"/>
    </location>
</feature>
<organism evidence="3">
    <name type="scientific">Paenibacillus sp. BIHB 4019</name>
    <dbReference type="NCBI Taxonomy" id="1870819"/>
    <lineage>
        <taxon>Bacteria</taxon>
        <taxon>Bacillati</taxon>
        <taxon>Bacillota</taxon>
        <taxon>Bacilli</taxon>
        <taxon>Bacillales</taxon>
        <taxon>Paenibacillaceae</taxon>
        <taxon>Paenibacillus</taxon>
    </lineage>
</organism>
<dbReference type="InterPro" id="IPR046780">
    <property type="entry name" value="aBig_2"/>
</dbReference>
<dbReference type="EMBL" id="CP016808">
    <property type="protein sequence ID" value="ANY66310.1"/>
    <property type="molecule type" value="Genomic_DNA"/>
</dbReference>
<sequence length="1160" mass="123707">MNLFKRGALIVIGILLIAFAMSESIQASSVDPIDQTSDTANTIPNSHGGSKGVGQSFTAGKTGWMYDAEAFIWNSSGTEREISLTIHEGQDINGTVLGVAKVSSSIVPNYPGGWIQFTFNDGIYMESNKQYTMMMDTTNNDPNQVLQVTWGIYQPSSYAGGTAYYSGIWSHSNYDFAFRTYVASQQRDYSTSLQMDQLTTTYGNTEEIRATLLDAQNQAVSNKTVTFSLDGAVLGSSNTNGNGEAVFSYSVNTAIGNHTLTAEFAGDPTHLTSSESVMMRVDKRPLTVTANDATREYGTSNPVFTGTATGALTSDGITATYATSADQASNVGNYAIEATLVDPNNKLGNYEVTKTAGSLSVTKASLTVTANDATREYGTSNPVLTGAITGALTSNGITATYATSAAQASNVGSYAIEAALVDPNNKLGNYEVTKTAGSLSVTKASLTVTANDATREYGTSNPVLTGAITGALTSDGITATYATSADQASNVGNYAIEATLVDPNNKLGNYEVTKTAGSLSVTKASLTVTANDATREYGTSNPVLTGAITGALSSDGITATYATSADQASDVGSYAIEAALVDPNNKLGNYEVSKTAGSLSITKAQLTVTPHTISRWVNNANPFLDGVVTGVLNNDNISVKYATLAEQSSPIGSYTIEAEIIDPNQRLGNYEVTSNNARLTVYDVPKLTYATNDTASSVIGPLGLPATDDEGRSIQWASSNNQFVDGATGHVQRPSYTEGNKNVTLKATITADGATYEAIYPLIIIANSNTSTGGAIIGNSNTSTGVAYYIEAVSANGKQRVELKLDDLKKGFVAIQSDSEVAEFIISKATLTQLKAIAPSMKLQFITKKDEITIPIQVLVIAGNNHDLNIKIGRADTKTEFVEINKSLGANVWAGPVVFNVNGLDDQGRSSEISAFTAYVERKIKLDAPDSDFATVVLWDEEKQAFTFVPAQFVKENGKVTAIVKSMRNGYFFVIDRRVSFVDLQNHWAKSDIELLAAKFIVQGRNDMNFDPNGMLTRAETAALLVRAIGIPLNNNEFSFADVDRKWYEADVIAAEQAGLIKGYSDGTFRPDNRVTREELAVMLTRAIAYANPSLQTANRELALADVETISPWAVDSIQQALSLDIIKGDQQGNFKPQAEATRAEMVTLLSRMLKRLSFI</sequence>
<dbReference type="InterPro" id="IPR001119">
    <property type="entry name" value="SLH_dom"/>
</dbReference>
<feature type="domain" description="SLH" evidence="2">
    <location>
        <begin position="1035"/>
        <end position="1098"/>
    </location>
</feature>
<dbReference type="InterPro" id="IPR008964">
    <property type="entry name" value="Invasin/intimin_cell_adhesion"/>
</dbReference>
<dbReference type="InterPro" id="IPR041286">
    <property type="entry name" value="MBG_2"/>
</dbReference>
<dbReference type="Pfam" id="PF20578">
    <property type="entry name" value="aBig_2"/>
    <property type="match status" value="1"/>
</dbReference>
<protein>
    <recommendedName>
        <fullName evidence="2">SLH domain-containing protein</fullName>
    </recommendedName>
</protein>
<name>A0A1B2DF30_9BACL</name>
<gene>
    <name evidence="3" type="ORF">BBD42_07380</name>
</gene>
<accession>A0A1B2DF30</accession>
<dbReference type="Pfam" id="PF18676">
    <property type="entry name" value="MBG_2"/>
    <property type="match status" value="5"/>
</dbReference>
<dbReference type="Pfam" id="PF00395">
    <property type="entry name" value="SLH"/>
    <property type="match status" value="3"/>
</dbReference>